<evidence type="ECO:0000313" key="1">
    <source>
        <dbReference type="EMBL" id="JAH50892.1"/>
    </source>
</evidence>
<proteinExistence type="predicted"/>
<accession>A0A0E9TBU6</accession>
<reference evidence="1" key="2">
    <citation type="journal article" date="2015" name="Fish Shellfish Immunol.">
        <title>Early steps in the European eel (Anguilla anguilla)-Vibrio vulnificus interaction in the gills: Role of the RtxA13 toxin.</title>
        <authorList>
            <person name="Callol A."/>
            <person name="Pajuelo D."/>
            <person name="Ebbesson L."/>
            <person name="Teles M."/>
            <person name="MacKenzie S."/>
            <person name="Amaro C."/>
        </authorList>
    </citation>
    <scope>NUCLEOTIDE SEQUENCE</scope>
</reference>
<name>A0A0E9TBU6_ANGAN</name>
<sequence>MPVFIRGHAKTTN</sequence>
<protein>
    <submittedName>
        <fullName evidence="1">Uncharacterized protein</fullName>
    </submittedName>
</protein>
<organism evidence="1">
    <name type="scientific">Anguilla anguilla</name>
    <name type="common">European freshwater eel</name>
    <name type="synonym">Muraena anguilla</name>
    <dbReference type="NCBI Taxonomy" id="7936"/>
    <lineage>
        <taxon>Eukaryota</taxon>
        <taxon>Metazoa</taxon>
        <taxon>Chordata</taxon>
        <taxon>Craniata</taxon>
        <taxon>Vertebrata</taxon>
        <taxon>Euteleostomi</taxon>
        <taxon>Actinopterygii</taxon>
        <taxon>Neopterygii</taxon>
        <taxon>Teleostei</taxon>
        <taxon>Anguilliformes</taxon>
        <taxon>Anguillidae</taxon>
        <taxon>Anguilla</taxon>
    </lineage>
</organism>
<dbReference type="EMBL" id="GBXM01057685">
    <property type="protein sequence ID" value="JAH50892.1"/>
    <property type="molecule type" value="Transcribed_RNA"/>
</dbReference>
<reference evidence="1" key="1">
    <citation type="submission" date="2014-11" db="EMBL/GenBank/DDBJ databases">
        <authorList>
            <person name="Amaro Gonzalez C."/>
        </authorList>
    </citation>
    <scope>NUCLEOTIDE SEQUENCE</scope>
</reference>